<accession>A0ABU9AUQ2</accession>
<organism evidence="2 3">
    <name type="scientific">Luteolibacter soli</name>
    <dbReference type="NCBI Taxonomy" id="3135280"/>
    <lineage>
        <taxon>Bacteria</taxon>
        <taxon>Pseudomonadati</taxon>
        <taxon>Verrucomicrobiota</taxon>
        <taxon>Verrucomicrobiia</taxon>
        <taxon>Verrucomicrobiales</taxon>
        <taxon>Verrucomicrobiaceae</taxon>
        <taxon>Luteolibacter</taxon>
    </lineage>
</organism>
<feature type="region of interest" description="Disordered" evidence="1">
    <location>
        <begin position="68"/>
        <end position="92"/>
    </location>
</feature>
<dbReference type="RefSeq" id="WP_341405095.1">
    <property type="nucleotide sequence ID" value="NZ_JBBUKT010000004.1"/>
</dbReference>
<evidence type="ECO:0000256" key="1">
    <source>
        <dbReference type="SAM" id="MobiDB-lite"/>
    </source>
</evidence>
<feature type="region of interest" description="Disordered" evidence="1">
    <location>
        <begin position="1"/>
        <end position="21"/>
    </location>
</feature>
<sequence length="92" mass="9753">MTRSLEDTLAQARRSRPDSLPTTFADDLMARLQASAPAIPIFRPRDFAALAAVAVLVAGTISFLGESTASRQAAATPPPLTMFSDSSLFATR</sequence>
<dbReference type="Proteomes" id="UP001371305">
    <property type="component" value="Unassembled WGS sequence"/>
</dbReference>
<feature type="compositionally biased region" description="Polar residues" evidence="1">
    <location>
        <begin position="83"/>
        <end position="92"/>
    </location>
</feature>
<comment type="caution">
    <text evidence="2">The sequence shown here is derived from an EMBL/GenBank/DDBJ whole genome shotgun (WGS) entry which is preliminary data.</text>
</comment>
<protein>
    <submittedName>
        <fullName evidence="2">Uncharacterized protein</fullName>
    </submittedName>
</protein>
<name>A0ABU9AUQ2_9BACT</name>
<gene>
    <name evidence="2" type="ORF">WKV53_13320</name>
</gene>
<reference evidence="2 3" key="1">
    <citation type="submission" date="2024-04" db="EMBL/GenBank/DDBJ databases">
        <title>Luteolibacter sp. isolated from soil.</title>
        <authorList>
            <person name="An J."/>
        </authorList>
    </citation>
    <scope>NUCLEOTIDE SEQUENCE [LARGE SCALE GENOMIC DNA]</scope>
    <source>
        <strain evidence="2 3">Y139</strain>
    </source>
</reference>
<proteinExistence type="predicted"/>
<evidence type="ECO:0000313" key="3">
    <source>
        <dbReference type="Proteomes" id="UP001371305"/>
    </source>
</evidence>
<evidence type="ECO:0000313" key="2">
    <source>
        <dbReference type="EMBL" id="MEK7951491.1"/>
    </source>
</evidence>
<dbReference type="EMBL" id="JBBUKT010000004">
    <property type="protein sequence ID" value="MEK7951491.1"/>
    <property type="molecule type" value="Genomic_DNA"/>
</dbReference>
<keyword evidence="3" id="KW-1185">Reference proteome</keyword>